<feature type="transmembrane region" description="Helical" evidence="1">
    <location>
        <begin position="20"/>
        <end position="44"/>
    </location>
</feature>
<dbReference type="RefSeq" id="WP_345553973.1">
    <property type="nucleotide sequence ID" value="NZ_BAAAZA010000046.1"/>
</dbReference>
<organism evidence="2 3">
    <name type="scientific">Streptomyces lannensis</name>
    <dbReference type="NCBI Taxonomy" id="766498"/>
    <lineage>
        <taxon>Bacteria</taxon>
        <taxon>Bacillati</taxon>
        <taxon>Actinomycetota</taxon>
        <taxon>Actinomycetes</taxon>
        <taxon>Kitasatosporales</taxon>
        <taxon>Streptomycetaceae</taxon>
        <taxon>Streptomyces</taxon>
    </lineage>
</organism>
<protein>
    <submittedName>
        <fullName evidence="2">Uncharacterized protein</fullName>
    </submittedName>
</protein>
<evidence type="ECO:0000256" key="1">
    <source>
        <dbReference type="SAM" id="Phobius"/>
    </source>
</evidence>
<comment type="caution">
    <text evidence="2">The sequence shown here is derived from an EMBL/GenBank/DDBJ whole genome shotgun (WGS) entry which is preliminary data.</text>
</comment>
<name>A0ABP7LH85_9ACTN</name>
<keyword evidence="1" id="KW-0812">Transmembrane</keyword>
<sequence>MEHENIPTEPEPSGPSSTKATVAGIVVAVGTFLMGLGTLLSGIADLNRP</sequence>
<dbReference type="EMBL" id="BAAAZA010000046">
    <property type="protein sequence ID" value="GAA3900914.1"/>
    <property type="molecule type" value="Genomic_DNA"/>
</dbReference>
<keyword evidence="1" id="KW-1133">Transmembrane helix</keyword>
<gene>
    <name evidence="2" type="ORF">GCM10022207_82120</name>
</gene>
<evidence type="ECO:0000313" key="2">
    <source>
        <dbReference type="EMBL" id="GAA3900914.1"/>
    </source>
</evidence>
<proteinExistence type="predicted"/>
<dbReference type="Proteomes" id="UP001501563">
    <property type="component" value="Unassembled WGS sequence"/>
</dbReference>
<reference evidence="3" key="1">
    <citation type="journal article" date="2019" name="Int. J. Syst. Evol. Microbiol.">
        <title>The Global Catalogue of Microorganisms (GCM) 10K type strain sequencing project: providing services to taxonomists for standard genome sequencing and annotation.</title>
        <authorList>
            <consortium name="The Broad Institute Genomics Platform"/>
            <consortium name="The Broad Institute Genome Sequencing Center for Infectious Disease"/>
            <person name="Wu L."/>
            <person name="Ma J."/>
        </authorList>
    </citation>
    <scope>NUCLEOTIDE SEQUENCE [LARGE SCALE GENOMIC DNA]</scope>
    <source>
        <strain evidence="3">JCM 16578</strain>
    </source>
</reference>
<accession>A0ABP7LH85</accession>
<evidence type="ECO:0000313" key="3">
    <source>
        <dbReference type="Proteomes" id="UP001501563"/>
    </source>
</evidence>
<keyword evidence="3" id="KW-1185">Reference proteome</keyword>
<keyword evidence="1" id="KW-0472">Membrane</keyword>